<sequence length="193" mass="21859">MTGVKIQRLSDLGSNRIKEAAHFTVHQFREMFLSISEDEEAFILLFMKAMVVEQCFVAIAEDKVVGIVGVSTPVRGAFEVSLKEVQGCLGFFKGLKFYFNLVNSGLTLKPYQIYINTLAVDEAYRRLGIGTLLLEECMLKSCGHEYLLDVIDVNTGALKLYESLGFKVLKRKKQMFAKQAGFNECIYMSKRLR</sequence>
<keyword evidence="2" id="KW-0012">Acyltransferase</keyword>
<dbReference type="GO" id="GO:0016747">
    <property type="term" value="F:acyltransferase activity, transferring groups other than amino-acyl groups"/>
    <property type="evidence" value="ECO:0007669"/>
    <property type="project" value="InterPro"/>
</dbReference>
<dbReference type="InterPro" id="IPR050680">
    <property type="entry name" value="YpeA/RimI_acetyltransf"/>
</dbReference>
<reference evidence="4 5" key="1">
    <citation type="journal article" date="2019" name="Nat. Med.">
        <title>A library of human gut bacterial isolates paired with longitudinal multiomics data enables mechanistic microbiome research.</title>
        <authorList>
            <person name="Poyet M."/>
            <person name="Groussin M."/>
            <person name="Gibbons S.M."/>
            <person name="Avila-Pacheco J."/>
            <person name="Jiang X."/>
            <person name="Kearney S.M."/>
            <person name="Perrotta A.R."/>
            <person name="Berdy B."/>
            <person name="Zhao S."/>
            <person name="Lieberman T.D."/>
            <person name="Swanson P.K."/>
            <person name="Smith M."/>
            <person name="Roesemann S."/>
            <person name="Alexander J.E."/>
            <person name="Rich S.A."/>
            <person name="Livny J."/>
            <person name="Vlamakis H."/>
            <person name="Clish C."/>
            <person name="Bullock K."/>
            <person name="Deik A."/>
            <person name="Scott J."/>
            <person name="Pierce K.A."/>
            <person name="Xavier R.J."/>
            <person name="Alm E.J."/>
        </authorList>
    </citation>
    <scope>NUCLEOTIDE SEQUENCE [LARGE SCALE GENOMIC DNA]</scope>
    <source>
        <strain evidence="4 5">BIOML-A198</strain>
    </source>
</reference>
<dbReference type="OrthoDB" id="9798006at2"/>
<proteinExistence type="predicted"/>
<dbReference type="Gene3D" id="3.40.630.30">
    <property type="match status" value="1"/>
</dbReference>
<dbReference type="EMBL" id="WMQE01000015">
    <property type="protein sequence ID" value="MTK21358.1"/>
    <property type="molecule type" value="Genomic_DNA"/>
</dbReference>
<protein>
    <submittedName>
        <fullName evidence="4">GNAT family N-acetyltransferase</fullName>
    </submittedName>
</protein>
<dbReference type="RefSeq" id="WP_006784346.1">
    <property type="nucleotide sequence ID" value="NZ_CABJBH010000011.1"/>
</dbReference>
<dbReference type="Pfam" id="PF00583">
    <property type="entry name" value="Acetyltransf_1"/>
    <property type="match status" value="1"/>
</dbReference>
<dbReference type="GeneID" id="60058993"/>
<keyword evidence="1" id="KW-0808">Transferase</keyword>
<evidence type="ECO:0000313" key="5">
    <source>
        <dbReference type="Proteomes" id="UP000487649"/>
    </source>
</evidence>
<organism evidence="4 5">
    <name type="scientific">Turicibacter sanguinis</name>
    <dbReference type="NCBI Taxonomy" id="154288"/>
    <lineage>
        <taxon>Bacteria</taxon>
        <taxon>Bacillati</taxon>
        <taxon>Bacillota</taxon>
        <taxon>Erysipelotrichia</taxon>
        <taxon>Erysipelotrichales</taxon>
        <taxon>Turicibacteraceae</taxon>
        <taxon>Turicibacter</taxon>
    </lineage>
</organism>
<dbReference type="PROSITE" id="PS51186">
    <property type="entry name" value="GNAT"/>
    <property type="match status" value="1"/>
</dbReference>
<dbReference type="InterPro" id="IPR016181">
    <property type="entry name" value="Acyl_CoA_acyltransferase"/>
</dbReference>
<dbReference type="SUPFAM" id="SSF55729">
    <property type="entry name" value="Acyl-CoA N-acyltransferases (Nat)"/>
    <property type="match status" value="1"/>
</dbReference>
<evidence type="ECO:0000256" key="2">
    <source>
        <dbReference type="ARBA" id="ARBA00023315"/>
    </source>
</evidence>
<dbReference type="AlphaFoldDB" id="A0A9X5ANG8"/>
<feature type="domain" description="N-acetyltransferase" evidence="3">
    <location>
        <begin position="15"/>
        <end position="193"/>
    </location>
</feature>
<dbReference type="CDD" id="cd04301">
    <property type="entry name" value="NAT_SF"/>
    <property type="match status" value="1"/>
</dbReference>
<evidence type="ECO:0000256" key="1">
    <source>
        <dbReference type="ARBA" id="ARBA00022679"/>
    </source>
</evidence>
<dbReference type="PANTHER" id="PTHR43420:SF44">
    <property type="entry name" value="ACETYLTRANSFERASE YPEA"/>
    <property type="match status" value="1"/>
</dbReference>
<dbReference type="InterPro" id="IPR000182">
    <property type="entry name" value="GNAT_dom"/>
</dbReference>
<dbReference type="PANTHER" id="PTHR43420">
    <property type="entry name" value="ACETYLTRANSFERASE"/>
    <property type="match status" value="1"/>
</dbReference>
<accession>A0A9X5ANG8</accession>
<gene>
    <name evidence="4" type="ORF">GMA92_07990</name>
</gene>
<name>A0A9X5ANG8_9FIRM</name>
<comment type="caution">
    <text evidence="4">The sequence shown here is derived from an EMBL/GenBank/DDBJ whole genome shotgun (WGS) entry which is preliminary data.</text>
</comment>
<evidence type="ECO:0000313" key="4">
    <source>
        <dbReference type="EMBL" id="MTK21358.1"/>
    </source>
</evidence>
<evidence type="ECO:0000259" key="3">
    <source>
        <dbReference type="PROSITE" id="PS51186"/>
    </source>
</evidence>
<dbReference type="Proteomes" id="UP000487649">
    <property type="component" value="Unassembled WGS sequence"/>
</dbReference>